<dbReference type="EMBL" id="KT625413">
    <property type="protein sequence ID" value="ALO62926.1"/>
    <property type="molecule type" value="Genomic_DNA"/>
</dbReference>
<geneLocation type="chloroplast" evidence="1"/>
<keyword evidence="1" id="KW-0934">Plastid</keyword>
<evidence type="ECO:0000313" key="1">
    <source>
        <dbReference type="EMBL" id="ALO62926.1"/>
    </source>
</evidence>
<dbReference type="GO" id="GO:0004519">
    <property type="term" value="F:endonuclease activity"/>
    <property type="evidence" value="ECO:0007669"/>
    <property type="project" value="UniProtKB-KW"/>
</dbReference>
<name>A0A0S2LNJ5_9CHLO</name>
<proteinExistence type="predicted"/>
<dbReference type="RefSeq" id="YP_009184808.1">
    <property type="nucleotide sequence ID" value="NC_028581.1"/>
</dbReference>
<protein>
    <submittedName>
        <fullName evidence="1">Putative HNH homing endonuclease</fullName>
    </submittedName>
</protein>
<accession>A0A0S2LNJ5</accession>
<gene>
    <name evidence="1" type="primary">orf295</name>
</gene>
<keyword evidence="1" id="KW-0540">Nuclease</keyword>
<dbReference type="GeneID" id="26378550"/>
<keyword evidence="1" id="KW-0255">Endonuclease</keyword>
<reference evidence="1" key="1">
    <citation type="journal article" date="2015" name="BMC Evol. Biol.">
        <title>Chloroplast phylogenomic analysis of chlorophyte green algae identifies a novel lineage sister to the Sphaeropleales (Chlorophyceae).</title>
        <authorList>
            <person name="Lemieux C."/>
            <person name="Vincent A.T."/>
            <person name="Labarre A."/>
            <person name="Otis C."/>
            <person name="Turmel M."/>
        </authorList>
    </citation>
    <scope>NUCLEOTIDE SEQUENCE</scope>
</reference>
<organism evidence="1">
    <name type="scientific">Jenufa perforata</name>
    <dbReference type="NCBI Taxonomy" id="993091"/>
    <lineage>
        <taxon>Eukaryota</taxon>
        <taxon>Viridiplantae</taxon>
        <taxon>Chlorophyta</taxon>
        <taxon>core chlorophytes</taxon>
        <taxon>Chlorophyceae</taxon>
        <taxon>Jenufa</taxon>
    </lineage>
</organism>
<sequence>MVYHLKPEDAKKCHLKAESLMKERLHILKYGEYEKYTNSKFEKFEKHTIRNERDAVLHVICIQHHPEKIIETTYHNYNRSKTGLKCCGNSSKGNKLKGRVFSKETIRKMSNSAKFFQATRPRAKDLRDSIEYDDWRKKAQMLGSYKCSIIGDHPEKLVVHHLFSMKSFESIRYDFQNSLTLSDTFHKNFHDKYGYDPNIPQQFLKFLEILISDKSFRDNLFQKIIVRKSSKNKKKELISSQTLQECDEGSETRLYDPKRIMKLHERVTKLSEQLYKKLYEKEKILVKQLCDILMI</sequence>
<keyword evidence="1" id="KW-0378">Hydrolase</keyword>
<dbReference type="AlphaFoldDB" id="A0A0S2LNJ5"/>
<keyword evidence="1" id="KW-0150">Chloroplast</keyword>